<protein>
    <submittedName>
        <fullName evidence="2">Uncharacterized protein</fullName>
    </submittedName>
</protein>
<dbReference type="STRING" id="983965.A0A2T4CGQ0"/>
<evidence type="ECO:0000313" key="3">
    <source>
        <dbReference type="Proteomes" id="UP000240760"/>
    </source>
</evidence>
<sequence length="115" mass="12578">RQACYDGAYGARAMHSLQNYDEEEPDYDGNACTLSATYHAGTGTLQLFSHHVTAPATPGGRPEYHMVEVDGGYLTGSREGFLQGAGALRNARDLAKEHRDRFNPGGKCESSRRRT</sequence>
<gene>
    <name evidence="2" type="ORF">M440DRAFT_1302684</name>
</gene>
<accession>A0A2T4CGQ0</accession>
<feature type="non-terminal residue" evidence="2">
    <location>
        <position position="115"/>
    </location>
</feature>
<dbReference type="EMBL" id="KZ679127">
    <property type="protein sequence ID" value="PTB80702.1"/>
    <property type="molecule type" value="Genomic_DNA"/>
</dbReference>
<name>A0A2T4CGQ0_TRILO</name>
<feature type="region of interest" description="Disordered" evidence="1">
    <location>
        <begin position="95"/>
        <end position="115"/>
    </location>
</feature>
<evidence type="ECO:0000256" key="1">
    <source>
        <dbReference type="SAM" id="MobiDB-lite"/>
    </source>
</evidence>
<proteinExistence type="predicted"/>
<evidence type="ECO:0000313" key="2">
    <source>
        <dbReference type="EMBL" id="PTB80702.1"/>
    </source>
</evidence>
<dbReference type="OrthoDB" id="5146899at2759"/>
<feature type="non-terminal residue" evidence="2">
    <location>
        <position position="1"/>
    </location>
</feature>
<keyword evidence="3" id="KW-1185">Reference proteome</keyword>
<dbReference type="AlphaFoldDB" id="A0A2T4CGQ0"/>
<organism evidence="2 3">
    <name type="scientific">Trichoderma longibrachiatum ATCC 18648</name>
    <dbReference type="NCBI Taxonomy" id="983965"/>
    <lineage>
        <taxon>Eukaryota</taxon>
        <taxon>Fungi</taxon>
        <taxon>Dikarya</taxon>
        <taxon>Ascomycota</taxon>
        <taxon>Pezizomycotina</taxon>
        <taxon>Sordariomycetes</taxon>
        <taxon>Hypocreomycetidae</taxon>
        <taxon>Hypocreales</taxon>
        <taxon>Hypocreaceae</taxon>
        <taxon>Trichoderma</taxon>
    </lineage>
</organism>
<reference evidence="2 3" key="1">
    <citation type="submission" date="2016-07" db="EMBL/GenBank/DDBJ databases">
        <title>Multiple horizontal gene transfer events from other fungi enriched the ability of initially mycotrophic Trichoderma (Ascomycota) to feed on dead plant biomass.</title>
        <authorList>
            <consortium name="DOE Joint Genome Institute"/>
            <person name="Aerts A."/>
            <person name="Atanasova L."/>
            <person name="Chenthamara K."/>
            <person name="Zhang J."/>
            <person name="Grujic M."/>
            <person name="Henrissat B."/>
            <person name="Kuo A."/>
            <person name="Salamov A."/>
            <person name="Lipzen A."/>
            <person name="Labutti K."/>
            <person name="Barry K."/>
            <person name="Miao Y."/>
            <person name="Rahimi M.J."/>
            <person name="Shen Q."/>
            <person name="Grigoriev I.V."/>
            <person name="Kubicek C.P."/>
            <person name="Druzhinina I.S."/>
        </authorList>
    </citation>
    <scope>NUCLEOTIDE SEQUENCE [LARGE SCALE GENOMIC DNA]</scope>
    <source>
        <strain evidence="2 3">ATCC 18648</strain>
    </source>
</reference>
<dbReference type="Proteomes" id="UP000240760">
    <property type="component" value="Unassembled WGS sequence"/>
</dbReference>